<name>A0A1E5VB68_9POAL</name>
<evidence type="ECO:0000313" key="1">
    <source>
        <dbReference type="EMBL" id="OEL22254.1"/>
    </source>
</evidence>
<proteinExistence type="predicted"/>
<dbReference type="Proteomes" id="UP000095767">
    <property type="component" value="Unassembled WGS sequence"/>
</dbReference>
<comment type="caution">
    <text evidence="1">The sequence shown here is derived from an EMBL/GenBank/DDBJ whole genome shotgun (WGS) entry which is preliminary data.</text>
</comment>
<accession>A0A1E5VB68</accession>
<dbReference type="AlphaFoldDB" id="A0A1E5VB68"/>
<gene>
    <name evidence="1" type="ORF">BAE44_0016720</name>
</gene>
<keyword evidence="2" id="KW-1185">Reference proteome</keyword>
<reference evidence="1 2" key="1">
    <citation type="submission" date="2016-09" db="EMBL/GenBank/DDBJ databases">
        <title>The draft genome of Dichanthelium oligosanthes: A C3 panicoid grass species.</title>
        <authorList>
            <person name="Studer A.J."/>
            <person name="Schnable J.C."/>
            <person name="Brutnell T.P."/>
        </authorList>
    </citation>
    <scope>NUCLEOTIDE SEQUENCE [LARGE SCALE GENOMIC DNA]</scope>
    <source>
        <strain evidence="2">cv. Kellogg 1175</strain>
        <tissue evidence="1">Leaf</tissue>
    </source>
</reference>
<dbReference type="EMBL" id="LWDX02045814">
    <property type="protein sequence ID" value="OEL22254.1"/>
    <property type="molecule type" value="Genomic_DNA"/>
</dbReference>
<protein>
    <submittedName>
        <fullName evidence="1">Uncharacterized protein</fullName>
    </submittedName>
</protein>
<sequence>MKDKQIAVFSEKLNSHLVLFSLVEREVSVVKQILGNVHCLVSKRECFSDVYSLYGTVISVADLMDKVQRISVLKKDVVGMAASCSLALSDCDFRMVTTDSFYLLLCSNSCSIYAEKLNFLESKISAYRLELQSRARIMYELKDHLEAEKLNHSFLKKALLVKDGIYERLTSVKQVILLSTLQFSQCLKDPN</sequence>
<organism evidence="1 2">
    <name type="scientific">Dichanthelium oligosanthes</name>
    <dbReference type="NCBI Taxonomy" id="888268"/>
    <lineage>
        <taxon>Eukaryota</taxon>
        <taxon>Viridiplantae</taxon>
        <taxon>Streptophyta</taxon>
        <taxon>Embryophyta</taxon>
        <taxon>Tracheophyta</taxon>
        <taxon>Spermatophyta</taxon>
        <taxon>Magnoliopsida</taxon>
        <taxon>Liliopsida</taxon>
        <taxon>Poales</taxon>
        <taxon>Poaceae</taxon>
        <taxon>PACMAD clade</taxon>
        <taxon>Panicoideae</taxon>
        <taxon>Panicodae</taxon>
        <taxon>Paniceae</taxon>
        <taxon>Dichantheliinae</taxon>
        <taxon>Dichanthelium</taxon>
    </lineage>
</organism>
<dbReference type="OrthoDB" id="785943at2759"/>
<evidence type="ECO:0000313" key="2">
    <source>
        <dbReference type="Proteomes" id="UP000095767"/>
    </source>
</evidence>